<dbReference type="Pfam" id="PF00754">
    <property type="entry name" value="F5_F8_type_C"/>
    <property type="match status" value="1"/>
</dbReference>
<dbReference type="InterPro" id="IPR000421">
    <property type="entry name" value="FA58C"/>
</dbReference>
<dbReference type="InterPro" id="IPR013783">
    <property type="entry name" value="Ig-like_fold"/>
</dbReference>
<dbReference type="SUPFAM" id="SSF49785">
    <property type="entry name" value="Galactose-binding domain-like"/>
    <property type="match status" value="1"/>
</dbReference>
<dbReference type="RefSeq" id="WP_073170018.1">
    <property type="nucleotide sequence ID" value="NZ_FQZE01000019.1"/>
</dbReference>
<evidence type="ECO:0000313" key="4">
    <source>
        <dbReference type="Proteomes" id="UP000184050"/>
    </source>
</evidence>
<dbReference type="Proteomes" id="UP000184050">
    <property type="component" value="Unassembled WGS sequence"/>
</dbReference>
<sequence length="358" mass="39441">MNRLVYFTGIVLILFLAACEKDDSTGIPPDPVSDVEVNAGYGEVMLTWTNPSTEGFYYVDINFTDSKGTERSEKVSHYASGDTIPGFANTDTYDFTLTAYNYSGQPSDPVSVSVNPLQPPFSIVSSTIDMVPDFGGAIVSWENETGKPVSVNVTYKGNEGEKVSSTFSSDEDAQGYISGLNANERTFEVVVTDEADNSSEPQSFVITPLAEQMIDKSQWSVVDFSTEEPNEGGNPNGLVRAAFDGDYSTFWHTQWAGGSPGYPHYFVIDMGQEVTISRFETVRRQGDDRGQTQIQFLTSLDGETWEDFGLLEVDSSTDDPQSYRLTSNPKARYFKYVATEGPNFFAFLGEITVYGSLE</sequence>
<name>A0A1M6J8J2_9BACT</name>
<dbReference type="InterPro" id="IPR036116">
    <property type="entry name" value="FN3_sf"/>
</dbReference>
<feature type="domain" description="F5/8 type C" evidence="1">
    <location>
        <begin position="244"/>
        <end position="356"/>
    </location>
</feature>
<dbReference type="Pfam" id="PF17166">
    <property type="entry name" value="DUF5126"/>
    <property type="match status" value="1"/>
</dbReference>
<dbReference type="OrthoDB" id="831253at2"/>
<dbReference type="PROSITE" id="PS50853">
    <property type="entry name" value="FN3"/>
    <property type="match status" value="1"/>
</dbReference>
<evidence type="ECO:0000259" key="1">
    <source>
        <dbReference type="PROSITE" id="PS50022"/>
    </source>
</evidence>
<gene>
    <name evidence="3" type="ORF">SAMN05444280_11938</name>
</gene>
<dbReference type="InterPro" id="IPR008979">
    <property type="entry name" value="Galactose-bd-like_sf"/>
</dbReference>
<dbReference type="STRING" id="1168035.SAMN05444280_11938"/>
<dbReference type="Gene3D" id="2.60.120.260">
    <property type="entry name" value="Galactose-binding domain-like"/>
    <property type="match status" value="1"/>
</dbReference>
<evidence type="ECO:0000313" key="3">
    <source>
        <dbReference type="EMBL" id="SHJ43026.1"/>
    </source>
</evidence>
<evidence type="ECO:0000259" key="2">
    <source>
        <dbReference type="PROSITE" id="PS50853"/>
    </source>
</evidence>
<dbReference type="SUPFAM" id="SSF49265">
    <property type="entry name" value="Fibronectin type III"/>
    <property type="match status" value="1"/>
</dbReference>
<dbReference type="Gene3D" id="2.60.40.10">
    <property type="entry name" value="Immunoglobulins"/>
    <property type="match status" value="1"/>
</dbReference>
<accession>A0A1M6J8J2</accession>
<dbReference type="InterPro" id="IPR033431">
    <property type="entry name" value="DUF5126"/>
</dbReference>
<dbReference type="EMBL" id="FQZE01000019">
    <property type="protein sequence ID" value="SHJ43026.1"/>
    <property type="molecule type" value="Genomic_DNA"/>
</dbReference>
<proteinExistence type="predicted"/>
<dbReference type="PROSITE" id="PS51257">
    <property type="entry name" value="PROKAR_LIPOPROTEIN"/>
    <property type="match status" value="1"/>
</dbReference>
<dbReference type="InterPro" id="IPR032527">
    <property type="entry name" value="DUF4959"/>
</dbReference>
<protein>
    <submittedName>
        <fullName evidence="3">F5/8 type C domain-containing protein</fullName>
    </submittedName>
</protein>
<dbReference type="PROSITE" id="PS50022">
    <property type="entry name" value="FA58C_3"/>
    <property type="match status" value="1"/>
</dbReference>
<dbReference type="InterPro" id="IPR003961">
    <property type="entry name" value="FN3_dom"/>
</dbReference>
<dbReference type="Pfam" id="PF16323">
    <property type="entry name" value="DUF4959"/>
    <property type="match status" value="1"/>
</dbReference>
<feature type="domain" description="Fibronectin type-III" evidence="2">
    <location>
        <begin position="28"/>
        <end position="120"/>
    </location>
</feature>
<keyword evidence="4" id="KW-1185">Reference proteome</keyword>
<organism evidence="3 4">
    <name type="scientific">Tangfeifania diversioriginum</name>
    <dbReference type="NCBI Taxonomy" id="1168035"/>
    <lineage>
        <taxon>Bacteria</taxon>
        <taxon>Pseudomonadati</taxon>
        <taxon>Bacteroidota</taxon>
        <taxon>Bacteroidia</taxon>
        <taxon>Marinilabiliales</taxon>
        <taxon>Prolixibacteraceae</taxon>
        <taxon>Tangfeifania</taxon>
    </lineage>
</organism>
<dbReference type="AlphaFoldDB" id="A0A1M6J8J2"/>
<reference evidence="3 4" key="1">
    <citation type="submission" date="2016-11" db="EMBL/GenBank/DDBJ databases">
        <authorList>
            <person name="Jaros S."/>
            <person name="Januszkiewicz K."/>
            <person name="Wedrychowicz H."/>
        </authorList>
    </citation>
    <scope>NUCLEOTIDE SEQUENCE [LARGE SCALE GENOMIC DNA]</scope>
    <source>
        <strain evidence="3 4">DSM 27063</strain>
    </source>
</reference>